<dbReference type="GO" id="GO:0005576">
    <property type="term" value="C:extracellular region"/>
    <property type="evidence" value="ECO:0007669"/>
    <property type="project" value="UniProtKB-SubCell"/>
</dbReference>
<dbReference type="GO" id="GO:0043657">
    <property type="term" value="C:host cell"/>
    <property type="evidence" value="ECO:0007669"/>
    <property type="project" value="UniProtKB-SubCell"/>
</dbReference>
<evidence type="ECO:0000259" key="7">
    <source>
        <dbReference type="Pfam" id="PF22748"/>
    </source>
</evidence>
<evidence type="ECO:0000256" key="3">
    <source>
        <dbReference type="ARBA" id="ARBA00010400"/>
    </source>
</evidence>
<dbReference type="Proteomes" id="UP000002640">
    <property type="component" value="Unassembled WGS sequence"/>
</dbReference>
<dbReference type="EMBL" id="JH159161">
    <property type="protein sequence ID" value="EGZ07919.1"/>
    <property type="molecule type" value="Genomic_DNA"/>
</dbReference>
<protein>
    <recommendedName>
        <fullName evidence="7">RxLR effector PexRD54 WY domain-containing protein</fullName>
    </recommendedName>
</protein>
<feature type="non-terminal residue" evidence="8">
    <location>
        <position position="1"/>
    </location>
</feature>
<sequence>GKQKLATMIDDAEGVSGATLLTRKLTEEMWLSQGQTARGVFKRLKLDQAGTKLFRNRELTTWVSYVTKLDPNNANEMMFLVLKPLYTKKELVMMLTAAKKVDETKAFATNLEKLLLQSRGK</sequence>
<dbReference type="Pfam" id="PF22748">
    <property type="entry name" value="PexRD54_WY"/>
    <property type="match status" value="1"/>
</dbReference>
<reference evidence="8 9" key="1">
    <citation type="journal article" date="2006" name="Science">
        <title>Phytophthora genome sequences uncover evolutionary origins and mechanisms of pathogenesis.</title>
        <authorList>
            <person name="Tyler B.M."/>
            <person name="Tripathy S."/>
            <person name="Zhang X."/>
            <person name="Dehal P."/>
            <person name="Jiang R.H."/>
            <person name="Aerts A."/>
            <person name="Arredondo F.D."/>
            <person name="Baxter L."/>
            <person name="Bensasson D."/>
            <person name="Beynon J.L."/>
            <person name="Chapman J."/>
            <person name="Damasceno C.M."/>
            <person name="Dorrance A.E."/>
            <person name="Dou D."/>
            <person name="Dickerman A.W."/>
            <person name="Dubchak I.L."/>
            <person name="Garbelotto M."/>
            <person name="Gijzen M."/>
            <person name="Gordon S.G."/>
            <person name="Govers F."/>
            <person name="Grunwald N.J."/>
            <person name="Huang W."/>
            <person name="Ivors K.L."/>
            <person name="Jones R.W."/>
            <person name="Kamoun S."/>
            <person name="Krampis K."/>
            <person name="Lamour K.H."/>
            <person name="Lee M.K."/>
            <person name="McDonald W.H."/>
            <person name="Medina M."/>
            <person name="Meijer H.J."/>
            <person name="Nordberg E.K."/>
            <person name="Maclean D.J."/>
            <person name="Ospina-Giraldo M.D."/>
            <person name="Morris P.F."/>
            <person name="Phuntumart V."/>
            <person name="Putnam N.H."/>
            <person name="Rash S."/>
            <person name="Rose J.K."/>
            <person name="Sakihama Y."/>
            <person name="Salamov A.A."/>
            <person name="Savidor A."/>
            <person name="Scheuring C.F."/>
            <person name="Smith B.M."/>
            <person name="Sobral B.W."/>
            <person name="Terry A."/>
            <person name="Torto-Alalibo T.A."/>
            <person name="Win J."/>
            <person name="Xu Z."/>
            <person name="Zhang H."/>
            <person name="Grigoriev I.V."/>
            <person name="Rokhsar D.S."/>
            <person name="Boore J.L."/>
        </authorList>
    </citation>
    <scope>NUCLEOTIDE SEQUENCE [LARGE SCALE GENOMIC DNA]</scope>
    <source>
        <strain evidence="8 9">P6497</strain>
    </source>
</reference>
<keyword evidence="6" id="KW-0843">Virulence</keyword>
<gene>
    <name evidence="8" type="ORF">PHYSODRAFT_526333</name>
</gene>
<keyword evidence="4" id="KW-0964">Secreted</keyword>
<dbReference type="InterPro" id="IPR054463">
    <property type="entry name" value="PexRD54_WY"/>
</dbReference>
<evidence type="ECO:0000313" key="8">
    <source>
        <dbReference type="EMBL" id="EGZ07919.1"/>
    </source>
</evidence>
<comment type="subcellular location">
    <subcellularLocation>
        <location evidence="1">Host cell</location>
    </subcellularLocation>
    <subcellularLocation>
        <location evidence="2">Secreted</location>
    </subcellularLocation>
</comment>
<dbReference type="AlphaFoldDB" id="G5A7P3"/>
<feature type="domain" description="RxLR effector PexRD54 WY" evidence="7">
    <location>
        <begin position="28"/>
        <end position="66"/>
    </location>
</feature>
<comment type="similarity">
    <text evidence="3">Belongs to the RxLR effector family.</text>
</comment>
<keyword evidence="9" id="KW-1185">Reference proteome</keyword>
<accession>G5A7P3</accession>
<evidence type="ECO:0000313" key="9">
    <source>
        <dbReference type="Proteomes" id="UP000002640"/>
    </source>
</evidence>
<evidence type="ECO:0000256" key="2">
    <source>
        <dbReference type="ARBA" id="ARBA00004613"/>
    </source>
</evidence>
<dbReference type="RefSeq" id="XP_009536091.1">
    <property type="nucleotide sequence ID" value="XM_009537796.1"/>
</dbReference>
<dbReference type="SMR" id="G5A7P3"/>
<dbReference type="GeneID" id="20660995"/>
<proteinExistence type="inferred from homology"/>
<evidence type="ECO:0000256" key="4">
    <source>
        <dbReference type="ARBA" id="ARBA00022525"/>
    </source>
</evidence>
<evidence type="ECO:0000256" key="1">
    <source>
        <dbReference type="ARBA" id="ARBA00004340"/>
    </source>
</evidence>
<dbReference type="InParanoid" id="G5A7P3"/>
<name>G5A7P3_PHYSP</name>
<evidence type="ECO:0000256" key="5">
    <source>
        <dbReference type="ARBA" id="ARBA00022729"/>
    </source>
</evidence>
<organism evidence="8 9">
    <name type="scientific">Phytophthora sojae (strain P6497)</name>
    <name type="common">Soybean stem and root rot agent</name>
    <name type="synonym">Phytophthora megasperma f. sp. glycines</name>
    <dbReference type="NCBI Taxonomy" id="1094619"/>
    <lineage>
        <taxon>Eukaryota</taxon>
        <taxon>Sar</taxon>
        <taxon>Stramenopiles</taxon>
        <taxon>Oomycota</taxon>
        <taxon>Peronosporomycetes</taxon>
        <taxon>Peronosporales</taxon>
        <taxon>Peronosporaceae</taxon>
        <taxon>Phytophthora</taxon>
    </lineage>
</organism>
<evidence type="ECO:0000256" key="6">
    <source>
        <dbReference type="ARBA" id="ARBA00023026"/>
    </source>
</evidence>
<dbReference type="KEGG" id="psoj:PHYSODRAFT_526333"/>
<keyword evidence="5" id="KW-0732">Signal</keyword>